<reference evidence="1 2" key="1">
    <citation type="submission" date="2018-06" db="EMBL/GenBank/DDBJ databases">
        <authorList>
            <consortium name="Pathogen Informatics"/>
            <person name="Doyle S."/>
        </authorList>
    </citation>
    <scope>NUCLEOTIDE SEQUENCE [LARGE SCALE GENOMIC DNA]</scope>
    <source>
        <strain evidence="1 2">NCTC11938</strain>
    </source>
</reference>
<evidence type="ECO:0000313" key="2">
    <source>
        <dbReference type="Proteomes" id="UP000254191"/>
    </source>
</evidence>
<dbReference type="Proteomes" id="UP000254191">
    <property type="component" value="Unassembled WGS sequence"/>
</dbReference>
<organism evidence="1 2">
    <name type="scientific">Proteus mirabilis</name>
    <dbReference type="NCBI Taxonomy" id="584"/>
    <lineage>
        <taxon>Bacteria</taxon>
        <taxon>Pseudomonadati</taxon>
        <taxon>Pseudomonadota</taxon>
        <taxon>Gammaproteobacteria</taxon>
        <taxon>Enterobacterales</taxon>
        <taxon>Morganellaceae</taxon>
        <taxon>Proteus</taxon>
    </lineage>
</organism>
<dbReference type="AlphaFoldDB" id="A0A379GCG7"/>
<accession>A0A379GCG7</accession>
<name>A0A379GCG7_PROMI</name>
<sequence>MSNLTAEQFKLISNVMYEPLSYIHSDYDVLASPKENTLWQKIANRHLIGQYQLILHIDCEIDTTVEKIFTHWHTLPRCALFLGYFYSRHTLLAQNYYHLEPALKAFLALYPMLNRTVDSKILLSLKDIAPIDIGYQLLFNFIKLISNALAQRFKLLFSPKSLSINIEFPKSLVLSPTLFLLVLNYATLVT</sequence>
<dbReference type="RefSeq" id="WP_004245848.1">
    <property type="nucleotide sequence ID" value="NZ_CAXOHW010000008.1"/>
</dbReference>
<dbReference type="EMBL" id="UGTS01000005">
    <property type="protein sequence ID" value="SUC38665.1"/>
    <property type="molecule type" value="Genomic_DNA"/>
</dbReference>
<evidence type="ECO:0000313" key="1">
    <source>
        <dbReference type="EMBL" id="SUC38665.1"/>
    </source>
</evidence>
<protein>
    <submittedName>
        <fullName evidence="1">Type III secretion system protein</fullName>
    </submittedName>
</protein>
<gene>
    <name evidence="1" type="ORF">NCTC11938_02936</name>
</gene>
<proteinExistence type="predicted"/>
<dbReference type="Pfam" id="PF09482">
    <property type="entry name" value="OrgA_MxiK"/>
    <property type="match status" value="1"/>
</dbReference>
<dbReference type="InterPro" id="IPR013388">
    <property type="entry name" value="T3SS_OrgA/MxiK"/>
</dbReference>